<organism evidence="1">
    <name type="scientific">freshwater metagenome</name>
    <dbReference type="NCBI Taxonomy" id="449393"/>
    <lineage>
        <taxon>unclassified sequences</taxon>
        <taxon>metagenomes</taxon>
        <taxon>ecological metagenomes</taxon>
    </lineage>
</organism>
<evidence type="ECO:0000313" key="1">
    <source>
        <dbReference type="EMBL" id="CAB4875839.1"/>
    </source>
</evidence>
<dbReference type="AlphaFoldDB" id="A0A6J7E5N4"/>
<reference evidence="1" key="1">
    <citation type="submission" date="2020-05" db="EMBL/GenBank/DDBJ databases">
        <authorList>
            <person name="Chiriac C."/>
            <person name="Salcher M."/>
            <person name="Ghai R."/>
            <person name="Kavagutti S V."/>
        </authorList>
    </citation>
    <scope>NUCLEOTIDE SEQUENCE</scope>
</reference>
<gene>
    <name evidence="1" type="ORF">UFOPK3461_00601</name>
</gene>
<proteinExistence type="predicted"/>
<accession>A0A6J7E5N4</accession>
<protein>
    <submittedName>
        <fullName evidence="1">Unannotated protein</fullName>
    </submittedName>
</protein>
<sequence>MSSRILKPAGIFILILILSGVIGFRVSHPHDGLRNALGSAQSGLVIYRSADIVSVGQTVMIDVDKSDKSPMLVTVTAVDGQKIQVQNGSATLDSDLAQVKGKMFAVVPFLGQLLSLVGL</sequence>
<dbReference type="EMBL" id="CAFBLW010000038">
    <property type="protein sequence ID" value="CAB4875839.1"/>
    <property type="molecule type" value="Genomic_DNA"/>
</dbReference>
<name>A0A6J7E5N4_9ZZZZ</name>